<feature type="compositionally biased region" description="Basic and acidic residues" evidence="1">
    <location>
        <begin position="77"/>
        <end position="86"/>
    </location>
</feature>
<sequence length="164" mass="17817">MEEVVNVRREEWGLWGCRRVLCVETSSRGPSGRSHAAATYRAAQDLGQRAPETDARARRQSQTPEPDARARRQKHRTPADSDKARCDLVTDATNKAAVREAAQGQCAASPSATRESATTTFVISRRQNYCLLAAIFAALTTQDAGPRPQPSPHVTSSSHCPAGF</sequence>
<keyword evidence="3" id="KW-1185">Reference proteome</keyword>
<reference evidence="2" key="1">
    <citation type="journal article" date="2020" name="Stud. Mycol.">
        <title>101 Dothideomycetes genomes: a test case for predicting lifestyles and emergence of pathogens.</title>
        <authorList>
            <person name="Haridas S."/>
            <person name="Albert R."/>
            <person name="Binder M."/>
            <person name="Bloem J."/>
            <person name="Labutti K."/>
            <person name="Salamov A."/>
            <person name="Andreopoulos B."/>
            <person name="Baker S."/>
            <person name="Barry K."/>
            <person name="Bills G."/>
            <person name="Bluhm B."/>
            <person name="Cannon C."/>
            <person name="Castanera R."/>
            <person name="Culley D."/>
            <person name="Daum C."/>
            <person name="Ezra D."/>
            <person name="Gonzalez J."/>
            <person name="Henrissat B."/>
            <person name="Kuo A."/>
            <person name="Liang C."/>
            <person name="Lipzen A."/>
            <person name="Lutzoni F."/>
            <person name="Magnuson J."/>
            <person name="Mondo S."/>
            <person name="Nolan M."/>
            <person name="Ohm R."/>
            <person name="Pangilinan J."/>
            <person name="Park H.-J."/>
            <person name="Ramirez L."/>
            <person name="Alfaro M."/>
            <person name="Sun H."/>
            <person name="Tritt A."/>
            <person name="Yoshinaga Y."/>
            <person name="Zwiers L.-H."/>
            <person name="Turgeon B."/>
            <person name="Goodwin S."/>
            <person name="Spatafora J."/>
            <person name="Crous P."/>
            <person name="Grigoriev I."/>
        </authorList>
    </citation>
    <scope>NUCLEOTIDE SEQUENCE</scope>
    <source>
        <strain evidence="2">CBS 123094</strain>
    </source>
</reference>
<feature type="region of interest" description="Disordered" evidence="1">
    <location>
        <begin position="26"/>
        <end position="86"/>
    </location>
</feature>
<evidence type="ECO:0000313" key="2">
    <source>
        <dbReference type="EMBL" id="KAF1996069.1"/>
    </source>
</evidence>
<gene>
    <name evidence="2" type="ORF">P154DRAFT_580164</name>
</gene>
<name>A0A6A5W5G4_9PLEO</name>
<dbReference type="Proteomes" id="UP000799779">
    <property type="component" value="Unassembled WGS sequence"/>
</dbReference>
<organism evidence="2 3">
    <name type="scientific">Amniculicola lignicola CBS 123094</name>
    <dbReference type="NCBI Taxonomy" id="1392246"/>
    <lineage>
        <taxon>Eukaryota</taxon>
        <taxon>Fungi</taxon>
        <taxon>Dikarya</taxon>
        <taxon>Ascomycota</taxon>
        <taxon>Pezizomycotina</taxon>
        <taxon>Dothideomycetes</taxon>
        <taxon>Pleosporomycetidae</taxon>
        <taxon>Pleosporales</taxon>
        <taxon>Amniculicolaceae</taxon>
        <taxon>Amniculicola</taxon>
    </lineage>
</organism>
<feature type="compositionally biased region" description="Polar residues" evidence="1">
    <location>
        <begin position="152"/>
        <end position="164"/>
    </location>
</feature>
<feature type="region of interest" description="Disordered" evidence="1">
    <location>
        <begin position="143"/>
        <end position="164"/>
    </location>
</feature>
<protein>
    <submittedName>
        <fullName evidence="2">Uncharacterized protein</fullName>
    </submittedName>
</protein>
<dbReference type="EMBL" id="ML977629">
    <property type="protein sequence ID" value="KAF1996069.1"/>
    <property type="molecule type" value="Genomic_DNA"/>
</dbReference>
<evidence type="ECO:0000256" key="1">
    <source>
        <dbReference type="SAM" id="MobiDB-lite"/>
    </source>
</evidence>
<proteinExistence type="predicted"/>
<evidence type="ECO:0000313" key="3">
    <source>
        <dbReference type="Proteomes" id="UP000799779"/>
    </source>
</evidence>
<accession>A0A6A5W5G4</accession>
<dbReference type="AlphaFoldDB" id="A0A6A5W5G4"/>